<protein>
    <submittedName>
        <fullName evidence="3">Glycosyltransferase family 4 protein</fullName>
    </submittedName>
</protein>
<reference evidence="3" key="1">
    <citation type="submission" date="2020-12" db="EMBL/GenBank/DDBJ databases">
        <authorList>
            <person name="Huq M.A."/>
        </authorList>
    </citation>
    <scope>NUCLEOTIDE SEQUENCE</scope>
    <source>
        <strain evidence="3">MAHUQ-46</strain>
    </source>
</reference>
<dbReference type="SUPFAM" id="SSF53756">
    <property type="entry name" value="UDP-Glycosyltransferase/glycogen phosphorylase"/>
    <property type="match status" value="1"/>
</dbReference>
<dbReference type="PANTHER" id="PTHR45947">
    <property type="entry name" value="SULFOQUINOVOSYL TRANSFERASE SQD2"/>
    <property type="match status" value="1"/>
</dbReference>
<dbReference type="AlphaFoldDB" id="A0A934J3P9"/>
<organism evidence="3 4">
    <name type="scientific">Paenibacillus roseus</name>
    <dbReference type="NCBI Taxonomy" id="2798579"/>
    <lineage>
        <taxon>Bacteria</taxon>
        <taxon>Bacillati</taxon>
        <taxon>Bacillota</taxon>
        <taxon>Bacilli</taxon>
        <taxon>Bacillales</taxon>
        <taxon>Paenibacillaceae</taxon>
        <taxon>Paenibacillus</taxon>
    </lineage>
</organism>
<evidence type="ECO:0000313" key="3">
    <source>
        <dbReference type="EMBL" id="MBJ6360261.1"/>
    </source>
</evidence>
<dbReference type="CDD" id="cd03823">
    <property type="entry name" value="GT4_ExpE7-like"/>
    <property type="match status" value="1"/>
</dbReference>
<dbReference type="PANTHER" id="PTHR45947:SF13">
    <property type="entry name" value="TRANSFERASE"/>
    <property type="match status" value="1"/>
</dbReference>
<keyword evidence="4" id="KW-1185">Reference proteome</keyword>
<gene>
    <name evidence="3" type="ORF">JFN88_02855</name>
</gene>
<dbReference type="InterPro" id="IPR050194">
    <property type="entry name" value="Glycosyltransferase_grp1"/>
</dbReference>
<dbReference type="Gene3D" id="3.40.50.2000">
    <property type="entry name" value="Glycogen Phosphorylase B"/>
    <property type="match status" value="2"/>
</dbReference>
<dbReference type="EMBL" id="JAELUP010000005">
    <property type="protein sequence ID" value="MBJ6360261.1"/>
    <property type="molecule type" value="Genomic_DNA"/>
</dbReference>
<feature type="domain" description="Glycosyltransferase subfamily 4-like N-terminal" evidence="2">
    <location>
        <begin position="17"/>
        <end position="189"/>
    </location>
</feature>
<name>A0A934J3P9_9BACL</name>
<accession>A0A934J3P9</accession>
<dbReference type="GO" id="GO:0016757">
    <property type="term" value="F:glycosyltransferase activity"/>
    <property type="evidence" value="ECO:0007669"/>
    <property type="project" value="InterPro"/>
</dbReference>
<evidence type="ECO:0000259" key="1">
    <source>
        <dbReference type="Pfam" id="PF00534"/>
    </source>
</evidence>
<dbReference type="Proteomes" id="UP000640274">
    <property type="component" value="Unassembled WGS sequence"/>
</dbReference>
<evidence type="ECO:0000313" key="4">
    <source>
        <dbReference type="Proteomes" id="UP000640274"/>
    </source>
</evidence>
<dbReference type="RefSeq" id="WP_199017774.1">
    <property type="nucleotide sequence ID" value="NZ_JAELUP010000005.1"/>
</dbReference>
<dbReference type="Pfam" id="PF13579">
    <property type="entry name" value="Glyco_trans_4_4"/>
    <property type="match status" value="1"/>
</dbReference>
<proteinExistence type="predicted"/>
<dbReference type="InterPro" id="IPR028098">
    <property type="entry name" value="Glyco_trans_4-like_N"/>
</dbReference>
<comment type="caution">
    <text evidence="3">The sequence shown here is derived from an EMBL/GenBank/DDBJ whole genome shotgun (WGS) entry which is preliminary data.</text>
</comment>
<feature type="domain" description="Glycosyl transferase family 1" evidence="1">
    <location>
        <begin position="197"/>
        <end position="342"/>
    </location>
</feature>
<dbReference type="InterPro" id="IPR001296">
    <property type="entry name" value="Glyco_trans_1"/>
</dbReference>
<evidence type="ECO:0000259" key="2">
    <source>
        <dbReference type="Pfam" id="PF13579"/>
    </source>
</evidence>
<dbReference type="Pfam" id="PF00534">
    <property type="entry name" value="Glycos_transf_1"/>
    <property type="match status" value="1"/>
</dbReference>
<sequence length="387" mass="43688">MLNILVSHSLYSPDIIGGAEVSTKILAEALAKKMKVHVMTVGKHNKKQGVLQDAVNDIPVYRLPSHNLYWYGDPSSNKLVRGLWYLRDIYNTDMYRNVEKIIRTVNPSVVHTQKIAGLTFAIWMAAGKLRIPVVHTLRDYSLCNPFYYREAARYFSRKVSAVIGISDFILQEHLSAGMFGQAERHVVANAIEGEIQSSTKQYHGPLNLIYFGRLSIEKGIEHLIRSVMNLPETVVGRLIICGDGPQSEMLRNLSSSDSRIEFTGKMTGAILQERIKQADLTVLPSVWDEPFGRVIIESYQLGTPVLGSHVGGIPEVIADDAFLFEAGNPQAISEKLIRFHALSRHERVEIQQKCLEHCEQYTVDKMLDKHLDLYHHIINKFKVGVEV</sequence>